<keyword evidence="1" id="KW-0732">Signal</keyword>
<dbReference type="STRING" id="1197325.WEN_03240"/>
<name>I6ZFM8_MYCWM</name>
<evidence type="ECO:0000256" key="1">
    <source>
        <dbReference type="SAM" id="SignalP"/>
    </source>
</evidence>
<proteinExistence type="predicted"/>
<organism evidence="2 3">
    <name type="scientific">Mycoplasma wenyonii (strain Massachusetts)</name>
    <name type="common">Eperythrozoon wenyonii</name>
    <dbReference type="NCBI Taxonomy" id="1197325"/>
    <lineage>
        <taxon>Bacteria</taxon>
        <taxon>Bacillati</taxon>
        <taxon>Mycoplasmatota</taxon>
        <taxon>Mollicutes</taxon>
        <taxon>Mycoplasmataceae</taxon>
        <taxon>Mycoplasma</taxon>
    </lineage>
</organism>
<dbReference type="EMBL" id="CP003703">
    <property type="protein sequence ID" value="AFN65427.1"/>
    <property type="molecule type" value="Genomic_DNA"/>
</dbReference>
<feature type="chain" id="PRO_5003706773" evidence="1">
    <location>
        <begin position="21"/>
        <end position="122"/>
    </location>
</feature>
<protein>
    <submittedName>
        <fullName evidence="2">Uncharacterized protein</fullName>
    </submittedName>
</protein>
<sequence length="122" mass="14228">MFLKEVLAILAFSSSTLAIAGFAIKVDKFEHNYLIDNKLNLSLENYRKLNLKKGNNFYYFEEDSSKLAKVTDIQVMRMGDSREKEYIQLSLDPKRNYQTNWKSTKAVKYSLGSKPFWINLLS</sequence>
<dbReference type="Proteomes" id="UP000009005">
    <property type="component" value="Chromosome"/>
</dbReference>
<evidence type="ECO:0000313" key="2">
    <source>
        <dbReference type="EMBL" id="AFN65427.1"/>
    </source>
</evidence>
<feature type="signal peptide" evidence="1">
    <location>
        <begin position="1"/>
        <end position="20"/>
    </location>
</feature>
<dbReference type="AlphaFoldDB" id="I6ZFM8"/>
<accession>I6ZFM8</accession>
<evidence type="ECO:0000313" key="3">
    <source>
        <dbReference type="Proteomes" id="UP000009005"/>
    </source>
</evidence>
<gene>
    <name evidence="2" type="ordered locus">WEN_03240</name>
</gene>
<dbReference type="RefSeq" id="WP_014850136.1">
    <property type="nucleotide sequence ID" value="NC_018149.1"/>
</dbReference>
<reference evidence="2 3" key="1">
    <citation type="journal article" date="2012" name="J. Bacteriol.">
        <title>Complete genome sequence of Mycoplasma wenyonii strain Massachusetts.</title>
        <authorList>
            <person name="Dos Santos A.P."/>
            <person name="Guimaraes A.M."/>
            <person name="do Nascimento N.C."/>
            <person name="Sanmiguel P.J."/>
            <person name="Messick J.B."/>
        </authorList>
    </citation>
    <scope>NUCLEOTIDE SEQUENCE [LARGE SCALE GENOMIC DNA]</scope>
    <source>
        <strain evidence="2 3">Massachusetts</strain>
    </source>
</reference>
<dbReference type="HOGENOM" id="CLU_2045415_0_0_14"/>
<dbReference type="PATRIC" id="fig|1197325.3.peg.701"/>
<dbReference type="KEGG" id="mwe:WEN_03240"/>
<dbReference type="OrthoDB" id="398938at2"/>
<keyword evidence="3" id="KW-1185">Reference proteome</keyword>